<accession>A0A7I9VQD2</accession>
<dbReference type="InterPro" id="IPR027417">
    <property type="entry name" value="P-loop_NTPase"/>
</dbReference>
<keyword evidence="8" id="KW-1185">Reference proteome</keyword>
<evidence type="ECO:0000313" key="7">
    <source>
        <dbReference type="EMBL" id="GEJ58626.1"/>
    </source>
</evidence>
<keyword evidence="1 4" id="KW-0547">Nucleotide-binding</keyword>
<reference evidence="8" key="1">
    <citation type="journal article" date="2020" name="Appl. Environ. Microbiol.">
        <title>Diazotrophic Anaeromyxobacter Isolates from Soils.</title>
        <authorList>
            <person name="Masuda Y."/>
            <person name="Yamanaka H."/>
            <person name="Xu Z.X."/>
            <person name="Shiratori Y."/>
            <person name="Aono T."/>
            <person name="Amachi S."/>
            <person name="Senoo K."/>
            <person name="Itoh H."/>
        </authorList>
    </citation>
    <scope>NUCLEOTIDE SEQUENCE [LARGE SCALE GENOMIC DNA]</scope>
    <source>
        <strain evidence="8">R267</strain>
    </source>
</reference>
<dbReference type="RefSeq" id="WP_176067355.1">
    <property type="nucleotide sequence ID" value="NZ_BJTG01000008.1"/>
</dbReference>
<evidence type="ECO:0000256" key="2">
    <source>
        <dbReference type="ARBA" id="ARBA00022840"/>
    </source>
</evidence>
<evidence type="ECO:0000256" key="3">
    <source>
        <dbReference type="ARBA" id="ARBA00023134"/>
    </source>
</evidence>
<keyword evidence="2 4" id="KW-0067">ATP-binding</keyword>
<dbReference type="HAMAP" id="MF_00636">
    <property type="entry name" value="RapZ_like"/>
    <property type="match status" value="1"/>
</dbReference>
<feature type="domain" description="RapZ-like N-terminal" evidence="5">
    <location>
        <begin position="22"/>
        <end position="172"/>
    </location>
</feature>
<dbReference type="EMBL" id="BJTG01000008">
    <property type="protein sequence ID" value="GEJ58626.1"/>
    <property type="molecule type" value="Genomic_DNA"/>
</dbReference>
<organism evidence="7 8">
    <name type="scientific">Anaeromyxobacter diazotrophicus</name>
    <dbReference type="NCBI Taxonomy" id="2590199"/>
    <lineage>
        <taxon>Bacteria</taxon>
        <taxon>Pseudomonadati</taxon>
        <taxon>Myxococcota</taxon>
        <taxon>Myxococcia</taxon>
        <taxon>Myxococcales</taxon>
        <taxon>Cystobacterineae</taxon>
        <taxon>Anaeromyxobacteraceae</taxon>
        <taxon>Anaeromyxobacter</taxon>
    </lineage>
</organism>
<comment type="caution">
    <text evidence="7">The sequence shown here is derived from an EMBL/GenBank/DDBJ whole genome shotgun (WGS) entry which is preliminary data.</text>
</comment>
<dbReference type="Pfam" id="PF03668">
    <property type="entry name" value="RapZ-like_N"/>
    <property type="match status" value="1"/>
</dbReference>
<dbReference type="GO" id="GO:0005525">
    <property type="term" value="F:GTP binding"/>
    <property type="evidence" value="ECO:0007669"/>
    <property type="project" value="UniProtKB-UniRule"/>
</dbReference>
<dbReference type="InterPro" id="IPR053931">
    <property type="entry name" value="RapZ_C"/>
</dbReference>
<evidence type="ECO:0000259" key="6">
    <source>
        <dbReference type="Pfam" id="PF22740"/>
    </source>
</evidence>
<dbReference type="Proteomes" id="UP000503640">
    <property type="component" value="Unassembled WGS sequence"/>
</dbReference>
<feature type="binding site" evidence="4">
    <location>
        <begin position="27"/>
        <end position="34"/>
    </location>
    <ligand>
        <name>ATP</name>
        <dbReference type="ChEBI" id="CHEBI:30616"/>
    </ligand>
</feature>
<dbReference type="PANTHER" id="PTHR30448:SF0">
    <property type="entry name" value="RNASE ADAPTER PROTEIN RAPZ"/>
    <property type="match status" value="1"/>
</dbReference>
<sequence>MTQRQGPERHPVDLRPPLEPRVVILTGVSGSGKSTALRALEDAGFYCVDNLPIVFLEKLLELSAHTAGEVTRIALVVDAREGRFLAEAPRVIEEVRRRGTRVDVVFLDATDDALLRRYSETRRRHPLGSGSVPEGIAAERKALEGLKAVADEVVDSSSLNVHELKRLVHGRFVEGAIEKMGVTVVSFGFRYGLPSHADVVLDVRFLPNPYFVPELKPYPGTDERVRDYVLGQPDARAFLDRSLDLCNFLLPRYRAEGKSYLTIAIGCTGGRHRSVAIAAAMASALQEAGTDVRLWHRDLEKE</sequence>
<protein>
    <submittedName>
        <fullName evidence="7">Nucleotide-binding protein</fullName>
    </submittedName>
</protein>
<keyword evidence="3 4" id="KW-0342">GTP-binding</keyword>
<evidence type="ECO:0000313" key="8">
    <source>
        <dbReference type="Proteomes" id="UP000503640"/>
    </source>
</evidence>
<evidence type="ECO:0000259" key="5">
    <source>
        <dbReference type="Pfam" id="PF03668"/>
    </source>
</evidence>
<evidence type="ECO:0000256" key="1">
    <source>
        <dbReference type="ARBA" id="ARBA00022741"/>
    </source>
</evidence>
<name>A0A7I9VQD2_9BACT</name>
<dbReference type="AlphaFoldDB" id="A0A7I9VQD2"/>
<dbReference type="InterPro" id="IPR005337">
    <property type="entry name" value="RapZ-like"/>
</dbReference>
<dbReference type="PANTHER" id="PTHR30448">
    <property type="entry name" value="RNASE ADAPTER PROTEIN RAPZ"/>
    <property type="match status" value="1"/>
</dbReference>
<feature type="domain" description="RapZ C-terminal" evidence="6">
    <location>
        <begin position="181"/>
        <end position="300"/>
    </location>
</feature>
<dbReference type="NCBIfam" id="NF003828">
    <property type="entry name" value="PRK05416.1"/>
    <property type="match status" value="1"/>
</dbReference>
<gene>
    <name evidence="7" type="ORF">AMYX_33670</name>
</gene>
<dbReference type="Pfam" id="PF22740">
    <property type="entry name" value="PapZ_C"/>
    <property type="match status" value="1"/>
</dbReference>
<dbReference type="PIRSF" id="PIRSF005052">
    <property type="entry name" value="P-loopkin"/>
    <property type="match status" value="1"/>
</dbReference>
<dbReference type="Gene3D" id="3.40.50.300">
    <property type="entry name" value="P-loop containing nucleotide triphosphate hydrolases"/>
    <property type="match status" value="1"/>
</dbReference>
<dbReference type="InterPro" id="IPR053930">
    <property type="entry name" value="RapZ-like_N"/>
</dbReference>
<dbReference type="SUPFAM" id="SSF52540">
    <property type="entry name" value="P-loop containing nucleoside triphosphate hydrolases"/>
    <property type="match status" value="1"/>
</dbReference>
<dbReference type="GO" id="GO:0005524">
    <property type="term" value="F:ATP binding"/>
    <property type="evidence" value="ECO:0007669"/>
    <property type="project" value="UniProtKB-UniRule"/>
</dbReference>
<evidence type="ECO:0000256" key="4">
    <source>
        <dbReference type="HAMAP-Rule" id="MF_00636"/>
    </source>
</evidence>
<feature type="binding site" evidence="4">
    <location>
        <begin position="78"/>
        <end position="81"/>
    </location>
    <ligand>
        <name>GTP</name>
        <dbReference type="ChEBI" id="CHEBI:37565"/>
    </ligand>
</feature>
<proteinExistence type="inferred from homology"/>